<dbReference type="AlphaFoldDB" id="A0A1N7GYG1"/>
<dbReference type="Proteomes" id="UP000185936">
    <property type="component" value="Unassembled WGS sequence"/>
</dbReference>
<dbReference type="CDD" id="cd05233">
    <property type="entry name" value="SDR_c"/>
    <property type="match status" value="1"/>
</dbReference>
<name>A0A1N7GYG1_9EURY</name>
<dbReference type="Gene3D" id="3.40.50.720">
    <property type="entry name" value="NAD(P)-binding Rossmann-like Domain"/>
    <property type="match status" value="1"/>
</dbReference>
<dbReference type="GO" id="GO:0016616">
    <property type="term" value="F:oxidoreductase activity, acting on the CH-OH group of donors, NAD or NADP as acceptor"/>
    <property type="evidence" value="ECO:0007669"/>
    <property type="project" value="UniProtKB-ARBA"/>
</dbReference>
<dbReference type="FunFam" id="3.40.50.720:FF:000084">
    <property type="entry name" value="Short-chain dehydrogenase reductase"/>
    <property type="match status" value="1"/>
</dbReference>
<dbReference type="PRINTS" id="PR00080">
    <property type="entry name" value="SDRFAMILY"/>
</dbReference>
<feature type="domain" description="Ketoreductase" evidence="3">
    <location>
        <begin position="9"/>
        <end position="184"/>
    </location>
</feature>
<dbReference type="OrthoDB" id="281764at2157"/>
<keyword evidence="2" id="KW-0560">Oxidoreductase</keyword>
<dbReference type="NCBIfam" id="NF009466">
    <property type="entry name" value="PRK12826.1-2"/>
    <property type="match status" value="1"/>
</dbReference>
<evidence type="ECO:0000256" key="1">
    <source>
        <dbReference type="ARBA" id="ARBA00006484"/>
    </source>
</evidence>
<evidence type="ECO:0000313" key="5">
    <source>
        <dbReference type="Proteomes" id="UP000185936"/>
    </source>
</evidence>
<organism evidence="4 5">
    <name type="scientific">Natronorubrum thiooxidans</name>
    <dbReference type="NCBI Taxonomy" id="308853"/>
    <lineage>
        <taxon>Archaea</taxon>
        <taxon>Methanobacteriati</taxon>
        <taxon>Methanobacteriota</taxon>
        <taxon>Stenosarchaea group</taxon>
        <taxon>Halobacteria</taxon>
        <taxon>Halobacteriales</taxon>
        <taxon>Natrialbaceae</taxon>
        <taxon>Natronorubrum</taxon>
    </lineage>
</organism>
<dbReference type="SUPFAM" id="SSF51735">
    <property type="entry name" value="NAD(P)-binding Rossmann-fold domains"/>
    <property type="match status" value="1"/>
</dbReference>
<dbReference type="PRINTS" id="PR00081">
    <property type="entry name" value="GDHRDH"/>
</dbReference>
<dbReference type="InterPro" id="IPR020904">
    <property type="entry name" value="Sc_DH/Rdtase_CS"/>
</dbReference>
<keyword evidence="5" id="KW-1185">Reference proteome</keyword>
<sequence length="248" mass="25763">MTEQWFAGQTAIVTGAAGGIGRACGRLFAERGGTVIAGDIADCSSLIDDVADTPGTVHAIETDVRKPADLERLVDCAIEHGGPDILVNNAGIVARKPITELSPERWHDVIETNLTGAYNAIKAATPPLCATGGTIVTVSSLLSHIGYSDRVAYSASKGGLDAMKRSLAAELGPEGVRVNAVNPGFIRTEMTQPHLEDGNGDAFRAKTAIDRLGEPEDVAELVAFLASDRAAFISGETILIDGGQAARG</sequence>
<dbReference type="STRING" id="308853.SAMN05421752_11811"/>
<proteinExistence type="inferred from homology"/>
<dbReference type="PANTHER" id="PTHR42760:SF133">
    <property type="entry name" value="3-OXOACYL-[ACYL-CARRIER-PROTEIN] REDUCTASE"/>
    <property type="match status" value="1"/>
</dbReference>
<dbReference type="PANTHER" id="PTHR42760">
    <property type="entry name" value="SHORT-CHAIN DEHYDROGENASES/REDUCTASES FAMILY MEMBER"/>
    <property type="match status" value="1"/>
</dbReference>
<dbReference type="InterPro" id="IPR057326">
    <property type="entry name" value="KR_dom"/>
</dbReference>
<dbReference type="InterPro" id="IPR002347">
    <property type="entry name" value="SDR_fam"/>
</dbReference>
<dbReference type="PROSITE" id="PS00061">
    <property type="entry name" value="ADH_SHORT"/>
    <property type="match status" value="1"/>
</dbReference>
<accession>A0A1N7GYG1</accession>
<gene>
    <name evidence="4" type="ORF">SAMN05421752_11811</name>
</gene>
<evidence type="ECO:0000313" key="4">
    <source>
        <dbReference type="EMBL" id="SIS17625.1"/>
    </source>
</evidence>
<dbReference type="Pfam" id="PF13561">
    <property type="entry name" value="adh_short_C2"/>
    <property type="match status" value="1"/>
</dbReference>
<dbReference type="SMART" id="SM00822">
    <property type="entry name" value="PKS_KR"/>
    <property type="match status" value="1"/>
</dbReference>
<reference evidence="5" key="1">
    <citation type="submission" date="2017-01" db="EMBL/GenBank/DDBJ databases">
        <authorList>
            <person name="Varghese N."/>
            <person name="Submissions S."/>
        </authorList>
    </citation>
    <scope>NUCLEOTIDE SEQUENCE [LARGE SCALE GENOMIC DNA]</scope>
    <source>
        <strain evidence="5">type strain: HArc-</strain>
    </source>
</reference>
<protein>
    <submittedName>
        <fullName evidence="4">3-oxoacyl-[acyl-carrier protein] reductase</fullName>
    </submittedName>
</protein>
<dbReference type="RefSeq" id="WP_076610608.1">
    <property type="nucleotide sequence ID" value="NZ_FTNR01000018.1"/>
</dbReference>
<evidence type="ECO:0000256" key="2">
    <source>
        <dbReference type="ARBA" id="ARBA00023002"/>
    </source>
</evidence>
<dbReference type="EMBL" id="FTNR01000018">
    <property type="protein sequence ID" value="SIS17625.1"/>
    <property type="molecule type" value="Genomic_DNA"/>
</dbReference>
<dbReference type="InterPro" id="IPR036291">
    <property type="entry name" value="NAD(P)-bd_dom_sf"/>
</dbReference>
<comment type="similarity">
    <text evidence="1">Belongs to the short-chain dehydrogenases/reductases (SDR) family.</text>
</comment>
<evidence type="ECO:0000259" key="3">
    <source>
        <dbReference type="SMART" id="SM00822"/>
    </source>
</evidence>